<evidence type="ECO:0000259" key="1">
    <source>
        <dbReference type="Pfam" id="PF00156"/>
    </source>
</evidence>
<dbReference type="InterPro" id="IPR000836">
    <property type="entry name" value="PRTase_dom"/>
</dbReference>
<accession>A0A1E5XKI5</accession>
<comment type="caution">
    <text evidence="2">The sequence shown here is derived from an EMBL/GenBank/DDBJ whole genome shotgun (WGS) entry which is preliminary data.</text>
</comment>
<keyword evidence="2" id="KW-0808">Transferase</keyword>
<evidence type="ECO:0000313" key="2">
    <source>
        <dbReference type="EMBL" id="OEO29113.1"/>
    </source>
</evidence>
<dbReference type="CDD" id="cd06223">
    <property type="entry name" value="PRTases_typeI"/>
    <property type="match status" value="1"/>
</dbReference>
<dbReference type="EMBL" id="LAJE02000326">
    <property type="protein sequence ID" value="OEO29113.1"/>
    <property type="molecule type" value="Genomic_DNA"/>
</dbReference>
<dbReference type="AlphaFoldDB" id="A0A1E5XKI5"/>
<proteinExistence type="predicted"/>
<dbReference type="SUPFAM" id="SSF53271">
    <property type="entry name" value="PRTase-like"/>
    <property type="match status" value="1"/>
</dbReference>
<name>A0A1E5XKI5_9HYPH</name>
<keyword evidence="2" id="KW-0328">Glycosyltransferase</keyword>
<dbReference type="InterPro" id="IPR029057">
    <property type="entry name" value="PRTase-like"/>
</dbReference>
<dbReference type="Gene3D" id="3.40.50.2020">
    <property type="match status" value="1"/>
</dbReference>
<sequence length="217" mass="23275">MFTQHGIEPSFTDRHEAGRALANELATLHLDNPLILALPRGGVPVGREVATALGAEFDLLLVRKIGAPGHEEYGIGAVAEGAHPQLVVSQAVLGLAEASQTYLEAEQERQLAEIERRRLLWRGGRPPIPVAGRTCVVVDDGVATGNTARAAIRALRFDGAARIILAVPVAPPDVIEQLAQEADMLVCLKTPEPFLAVSLHYRHFGQLGDEQVIELLG</sequence>
<dbReference type="Proteomes" id="UP000095463">
    <property type="component" value="Unassembled WGS sequence"/>
</dbReference>
<dbReference type="Gene3D" id="3.30.1310.20">
    <property type="entry name" value="PRTase-like"/>
    <property type="match status" value="1"/>
</dbReference>
<gene>
    <name evidence="2" type="ORF">VW23_027060</name>
</gene>
<feature type="domain" description="Phosphoribosyltransferase" evidence="1">
    <location>
        <begin position="18"/>
        <end position="173"/>
    </location>
</feature>
<reference evidence="2 3" key="1">
    <citation type="journal article" date="2015" name="Genome Announc.">
        <title>Genome Assemblies of Three Soil-Associated Devosia species: D. insulae, D. limi, and D. soli.</title>
        <authorList>
            <person name="Hassan Y.I."/>
            <person name="Lepp D."/>
            <person name="Zhou T."/>
        </authorList>
    </citation>
    <scope>NUCLEOTIDE SEQUENCE [LARGE SCALE GENOMIC DNA]</scope>
    <source>
        <strain evidence="2 3">DS-56</strain>
    </source>
</reference>
<dbReference type="GO" id="GO:0016757">
    <property type="term" value="F:glycosyltransferase activity"/>
    <property type="evidence" value="ECO:0007669"/>
    <property type="project" value="UniProtKB-KW"/>
</dbReference>
<dbReference type="RefSeq" id="WP_069911604.1">
    <property type="nucleotide sequence ID" value="NZ_LAJE02000326.1"/>
</dbReference>
<evidence type="ECO:0000313" key="3">
    <source>
        <dbReference type="Proteomes" id="UP000095463"/>
    </source>
</evidence>
<dbReference type="Pfam" id="PF00156">
    <property type="entry name" value="Pribosyltran"/>
    <property type="match status" value="1"/>
</dbReference>
<organism evidence="2 3">
    <name type="scientific">Devosia insulae DS-56</name>
    <dbReference type="NCBI Taxonomy" id="1116389"/>
    <lineage>
        <taxon>Bacteria</taxon>
        <taxon>Pseudomonadati</taxon>
        <taxon>Pseudomonadota</taxon>
        <taxon>Alphaproteobacteria</taxon>
        <taxon>Hyphomicrobiales</taxon>
        <taxon>Devosiaceae</taxon>
        <taxon>Devosia</taxon>
    </lineage>
</organism>
<protein>
    <submittedName>
        <fullName evidence="2">Phosphoribosyltransferase</fullName>
    </submittedName>
</protein>
<dbReference type="OrthoDB" id="9810066at2"/>
<keyword evidence="3" id="KW-1185">Reference proteome</keyword>